<name>A0A212RD41_9PROT</name>
<dbReference type="PANTHER" id="PTHR36933:SF1">
    <property type="entry name" value="SLL0788 PROTEIN"/>
    <property type="match status" value="1"/>
</dbReference>
<reference evidence="3 4" key="1">
    <citation type="submission" date="2017-06" db="EMBL/GenBank/DDBJ databases">
        <authorList>
            <person name="Kim H.J."/>
            <person name="Triplett B.A."/>
        </authorList>
    </citation>
    <scope>NUCLEOTIDE SEQUENCE [LARGE SCALE GENOMIC DNA]</scope>
    <source>
        <strain evidence="3 4">B29T1</strain>
    </source>
</reference>
<gene>
    <name evidence="3" type="ORF">SAMN07250955_107128</name>
</gene>
<evidence type="ECO:0000259" key="2">
    <source>
        <dbReference type="Pfam" id="PF03713"/>
    </source>
</evidence>
<feature type="domain" description="DUF305" evidence="2">
    <location>
        <begin position="32"/>
        <end position="122"/>
    </location>
</feature>
<dbReference type="EMBL" id="FYEH01000007">
    <property type="protein sequence ID" value="SNB70158.1"/>
    <property type="molecule type" value="Genomic_DNA"/>
</dbReference>
<keyword evidence="4" id="KW-1185">Reference proteome</keyword>
<accession>A0A212RD41</accession>
<dbReference type="AlphaFoldDB" id="A0A212RD41"/>
<sequence length="128" mass="13997">MRRWSLALAALLTGLLVTGRADAQDKAASMGSMTMPGMTQATPDTSASRAYAKANADMMQGMSVKMSGDPDRDFVTMMIAHHEGAIDMAKVELDHGHDPILRKLAENVISAQTSEIKEMKAWQQRHPR</sequence>
<keyword evidence="1" id="KW-0732">Signal</keyword>
<dbReference type="InterPro" id="IPR005183">
    <property type="entry name" value="DUF305_CopM-like"/>
</dbReference>
<evidence type="ECO:0000256" key="1">
    <source>
        <dbReference type="SAM" id="SignalP"/>
    </source>
</evidence>
<dbReference type="Gene3D" id="1.20.1260.10">
    <property type="match status" value="1"/>
</dbReference>
<evidence type="ECO:0000313" key="3">
    <source>
        <dbReference type="EMBL" id="SNB70158.1"/>
    </source>
</evidence>
<dbReference type="RefSeq" id="WP_088561693.1">
    <property type="nucleotide sequence ID" value="NZ_FYEH01000007.1"/>
</dbReference>
<feature type="chain" id="PRO_5012804123" description="DUF305 domain-containing protein" evidence="1">
    <location>
        <begin position="24"/>
        <end position="128"/>
    </location>
</feature>
<dbReference type="PANTHER" id="PTHR36933">
    <property type="entry name" value="SLL0788 PROTEIN"/>
    <property type="match status" value="1"/>
</dbReference>
<protein>
    <recommendedName>
        <fullName evidence="2">DUF305 domain-containing protein</fullName>
    </recommendedName>
</protein>
<evidence type="ECO:0000313" key="4">
    <source>
        <dbReference type="Proteomes" id="UP000197065"/>
    </source>
</evidence>
<dbReference type="Proteomes" id="UP000197065">
    <property type="component" value="Unassembled WGS sequence"/>
</dbReference>
<feature type="signal peptide" evidence="1">
    <location>
        <begin position="1"/>
        <end position="23"/>
    </location>
</feature>
<dbReference type="OrthoDB" id="517560at2"/>
<organism evidence="3 4">
    <name type="scientific">Arboricoccus pini</name>
    <dbReference type="NCBI Taxonomy" id="1963835"/>
    <lineage>
        <taxon>Bacteria</taxon>
        <taxon>Pseudomonadati</taxon>
        <taxon>Pseudomonadota</taxon>
        <taxon>Alphaproteobacteria</taxon>
        <taxon>Geminicoccales</taxon>
        <taxon>Geminicoccaceae</taxon>
        <taxon>Arboricoccus</taxon>
    </lineage>
</organism>
<dbReference type="InterPro" id="IPR012347">
    <property type="entry name" value="Ferritin-like"/>
</dbReference>
<proteinExistence type="predicted"/>
<dbReference type="Pfam" id="PF03713">
    <property type="entry name" value="DUF305"/>
    <property type="match status" value="1"/>
</dbReference>